<evidence type="ECO:0000256" key="8">
    <source>
        <dbReference type="ARBA" id="ARBA00023163"/>
    </source>
</evidence>
<dbReference type="InterPro" id="IPR036060">
    <property type="entry name" value="Znf_C2H2C_sf"/>
</dbReference>
<evidence type="ECO:0000256" key="11">
    <source>
        <dbReference type="SAM" id="MobiDB-lite"/>
    </source>
</evidence>
<dbReference type="Gene3D" id="4.10.320.30">
    <property type="match status" value="1"/>
</dbReference>
<evidence type="ECO:0000256" key="7">
    <source>
        <dbReference type="ARBA" id="ARBA00023015"/>
    </source>
</evidence>
<evidence type="ECO:0000313" key="14">
    <source>
        <dbReference type="Proteomes" id="UP000324222"/>
    </source>
</evidence>
<dbReference type="PROSITE" id="PS51079">
    <property type="entry name" value="MBT"/>
    <property type="match status" value="3"/>
</dbReference>
<feature type="region of interest" description="Disordered" evidence="11">
    <location>
        <begin position="1"/>
        <end position="21"/>
    </location>
</feature>
<evidence type="ECO:0000256" key="9">
    <source>
        <dbReference type="ARBA" id="ARBA00023242"/>
    </source>
</evidence>
<name>A0A5B7CGT1_PORTR</name>
<dbReference type="EMBL" id="VSRR010000013">
    <property type="protein sequence ID" value="MPC07961.1"/>
    <property type="molecule type" value="Genomic_DNA"/>
</dbReference>
<accession>A0A5B7CGT1</accession>
<feature type="repeat" description="MBT" evidence="10">
    <location>
        <begin position="608"/>
        <end position="703"/>
    </location>
</feature>
<feature type="region of interest" description="Disordered" evidence="11">
    <location>
        <begin position="265"/>
        <end position="294"/>
    </location>
</feature>
<dbReference type="AlphaFoldDB" id="A0A5B7CGT1"/>
<dbReference type="Proteomes" id="UP000324222">
    <property type="component" value="Unassembled WGS sequence"/>
</dbReference>
<evidence type="ECO:0000256" key="3">
    <source>
        <dbReference type="ARBA" id="ARBA00022737"/>
    </source>
</evidence>
<dbReference type="GO" id="GO:0003682">
    <property type="term" value="F:chromatin binding"/>
    <property type="evidence" value="ECO:0007669"/>
    <property type="project" value="TreeGrafter"/>
</dbReference>
<keyword evidence="7" id="KW-0805">Transcription regulation</keyword>
<proteinExistence type="predicted"/>
<keyword evidence="5" id="KW-0862">Zinc</keyword>
<reference evidence="13 14" key="1">
    <citation type="submission" date="2019-05" db="EMBL/GenBank/DDBJ databases">
        <title>Another draft genome of Portunus trituberculatus and its Hox gene families provides insights of decapod evolution.</title>
        <authorList>
            <person name="Jeong J.-H."/>
            <person name="Song I."/>
            <person name="Kim S."/>
            <person name="Choi T."/>
            <person name="Kim D."/>
            <person name="Ryu S."/>
            <person name="Kim W."/>
        </authorList>
    </citation>
    <scope>NUCLEOTIDE SEQUENCE [LARGE SCALE GENOMIC DNA]</scope>
    <source>
        <tissue evidence="13">Muscle</tissue>
    </source>
</reference>
<evidence type="ECO:0000256" key="1">
    <source>
        <dbReference type="ARBA" id="ARBA00004123"/>
    </source>
</evidence>
<feature type="region of interest" description="Disordered" evidence="11">
    <location>
        <begin position="690"/>
        <end position="718"/>
    </location>
</feature>
<dbReference type="Pfam" id="PF02820">
    <property type="entry name" value="MBT"/>
    <property type="match status" value="3"/>
</dbReference>
<dbReference type="GO" id="GO:0006325">
    <property type="term" value="P:chromatin organization"/>
    <property type="evidence" value="ECO:0007669"/>
    <property type="project" value="UniProtKB-KW"/>
</dbReference>
<feature type="region of interest" description="Disordered" evidence="11">
    <location>
        <begin position="759"/>
        <end position="891"/>
    </location>
</feature>
<keyword evidence="14" id="KW-1185">Reference proteome</keyword>
<feature type="region of interest" description="Disordered" evidence="11">
    <location>
        <begin position="71"/>
        <end position="101"/>
    </location>
</feature>
<keyword evidence="9" id="KW-0539">Nucleus</keyword>
<keyword evidence="4" id="KW-0863">Zinc-finger</keyword>
<dbReference type="InterPro" id="IPR004092">
    <property type="entry name" value="Mbt"/>
</dbReference>
<dbReference type="GO" id="GO:0005634">
    <property type="term" value="C:nucleus"/>
    <property type="evidence" value="ECO:0007669"/>
    <property type="project" value="UniProtKB-SubCell"/>
</dbReference>
<evidence type="ECO:0000256" key="2">
    <source>
        <dbReference type="ARBA" id="ARBA00022723"/>
    </source>
</evidence>
<dbReference type="Gene3D" id="1.10.150.50">
    <property type="entry name" value="Transcription Factor, Ets-1"/>
    <property type="match status" value="1"/>
</dbReference>
<dbReference type="SUPFAM" id="SSF103637">
    <property type="entry name" value="CCHHC domain"/>
    <property type="match status" value="1"/>
</dbReference>
<keyword evidence="6" id="KW-0156">Chromatin regulator</keyword>
<dbReference type="InterPro" id="IPR001660">
    <property type="entry name" value="SAM"/>
</dbReference>
<dbReference type="PANTHER" id="PTHR12247">
    <property type="entry name" value="POLYCOMB GROUP PROTEIN"/>
    <property type="match status" value="1"/>
</dbReference>
<evidence type="ECO:0000256" key="5">
    <source>
        <dbReference type="ARBA" id="ARBA00022833"/>
    </source>
</evidence>
<dbReference type="SUPFAM" id="SSF63748">
    <property type="entry name" value="Tudor/PWWP/MBT"/>
    <property type="match status" value="3"/>
</dbReference>
<keyword evidence="2" id="KW-0479">Metal-binding</keyword>
<feature type="compositionally biased region" description="Low complexity" evidence="11">
    <location>
        <begin position="270"/>
        <end position="284"/>
    </location>
</feature>
<dbReference type="GO" id="GO:0008270">
    <property type="term" value="F:zinc ion binding"/>
    <property type="evidence" value="ECO:0007669"/>
    <property type="project" value="UniProtKB-KW"/>
</dbReference>
<feature type="compositionally biased region" description="Basic and acidic residues" evidence="11">
    <location>
        <begin position="10"/>
        <end position="21"/>
    </location>
</feature>
<sequence>MADQPVPEKPASKVDAKSKEPQKFLYLQLQQDRTGDGTGRVATLVGGRGGTGPAHFIPLTAKLNSISVLGSGPRASRPAVSVATPRSPAGSRRNSGSGGSTAVVTMATGRPVVATAVSVAPTRCTAMTASSPRPMIASPVTTVAAKSGSSAPIVRKAHTNVMVSSGVARPASSPNTATITVLGAGGSLSGSAPPVLRPNTSQGTSPHPPVILHTSKVPQPASPSTGGGKGMSPRLVPIPITQVRTGVSNKAVLSYSALLQAGTGAGVGSSAGNTSSNSGGNSNNTKKEGHSSPQPLLLQAASPAAVKGAGTITKAGGATISIITGKGGKQGGSVSAASAKPVNMLAYNLGQTKSNMINFKISNGQIQADNLQSMDAVLRETRPIQGGKRTEERKEAAKVMAGTVLAHAVGTGSVTVSVTGSVPATLKIPEPVIVPVTVPLPQSSFEPVSSSVPEQDSLSHLRDVTHDFWVNADSPNIFPAGWCEKNGRQLEPPFGVIGFSWKAYLEHCKAQAAPRQAFIGKAAPSVVTPNNFRVGMKLEAEDRKNMWVCVATVADVLDNRVLIHFDGWEKAYDVWNEVSSPYIHPVGWCAENGVVLHPPNNYPNPESFNWHEYLQETNSMAVPARAFKTRPPREFRKGMKVEAADRRNPALIRVATVVELQDYQVKVHFDGWGDEYDLWMDDDSSDLHPPSWCSKTSHPLQPPLTPEQQAEDVDSGTGCGTPGCKGVGHIKGPVYTTHHTAYGCPYSLQNLTKDPESFIADRLQPPPERKKCKSAAPKVQLDLRPVGAARDSTNDTEESDGQKKRIRKRRKFFDELSPPEPNRPQKVPKLAPEEPRMLGPTGPMPSLTPGQPPASMAPTAPAPSTSSTQQSSMGPLPQPLPPPPQADPGVDMMVHQSVFNPGYTPHPVPPPPHSWERHRHLTAPLGDARRSEVEAWSPDQVADLVGRIPGCEGVAAVFTEQQIDGEALLMMTQNDLVSLLNIKLGPAVKIMAVIMCLRNSP</sequence>
<comment type="subcellular location">
    <subcellularLocation>
        <location evidence="1">Nucleus</location>
    </subcellularLocation>
</comment>
<feature type="region of interest" description="Disordered" evidence="11">
    <location>
        <begin position="190"/>
        <end position="235"/>
    </location>
</feature>
<dbReference type="SMART" id="SM00454">
    <property type="entry name" value="SAM"/>
    <property type="match status" value="1"/>
</dbReference>
<keyword evidence="3" id="KW-0677">Repeat</keyword>
<dbReference type="OrthoDB" id="8188861at2759"/>
<evidence type="ECO:0000256" key="6">
    <source>
        <dbReference type="ARBA" id="ARBA00022853"/>
    </source>
</evidence>
<feature type="repeat" description="MBT" evidence="10">
    <location>
        <begin position="499"/>
        <end position="599"/>
    </location>
</feature>
<dbReference type="PROSITE" id="PS51802">
    <property type="entry name" value="ZF_CCHHC"/>
    <property type="match status" value="1"/>
</dbReference>
<feature type="domain" description="SAM" evidence="12">
    <location>
        <begin position="936"/>
        <end position="1000"/>
    </location>
</feature>
<keyword evidence="8" id="KW-0804">Transcription</keyword>
<comment type="caution">
    <text evidence="13">The sequence shown here is derived from an EMBL/GenBank/DDBJ whole genome shotgun (WGS) entry which is preliminary data.</text>
</comment>
<protein>
    <submittedName>
        <fullName evidence="13">Lethal(3)malignant brain tumor-like protein 3</fullName>
    </submittedName>
</protein>
<dbReference type="GO" id="GO:0045892">
    <property type="term" value="P:negative regulation of DNA-templated transcription"/>
    <property type="evidence" value="ECO:0007669"/>
    <property type="project" value="TreeGrafter"/>
</dbReference>
<gene>
    <name evidence="13" type="primary">L3MBTL3</name>
    <name evidence="13" type="ORF">E2C01_000530</name>
</gene>
<dbReference type="PROSITE" id="PS50105">
    <property type="entry name" value="SAM_DOMAIN"/>
    <property type="match status" value="1"/>
</dbReference>
<evidence type="ECO:0000256" key="10">
    <source>
        <dbReference type="PROSITE-ProRule" id="PRU00459"/>
    </source>
</evidence>
<dbReference type="Pfam" id="PF01530">
    <property type="entry name" value="zf-C2HC"/>
    <property type="match status" value="1"/>
</dbReference>
<evidence type="ECO:0000313" key="13">
    <source>
        <dbReference type="EMBL" id="MPC07961.1"/>
    </source>
</evidence>
<evidence type="ECO:0000259" key="12">
    <source>
        <dbReference type="PROSITE" id="PS50105"/>
    </source>
</evidence>
<dbReference type="InterPro" id="IPR002515">
    <property type="entry name" value="Znf_C2H2C"/>
</dbReference>
<dbReference type="Gene3D" id="2.30.30.140">
    <property type="match status" value="3"/>
</dbReference>
<feature type="repeat" description="MBT" evidence="10">
    <location>
        <begin position="463"/>
        <end position="493"/>
    </location>
</feature>
<dbReference type="SMART" id="SM00561">
    <property type="entry name" value="MBT"/>
    <property type="match status" value="2"/>
</dbReference>
<feature type="compositionally biased region" description="Pro residues" evidence="11">
    <location>
        <begin position="876"/>
        <end position="886"/>
    </location>
</feature>
<dbReference type="InterPro" id="IPR013761">
    <property type="entry name" value="SAM/pointed_sf"/>
</dbReference>
<feature type="compositionally biased region" description="Low complexity" evidence="11">
    <location>
        <begin position="853"/>
        <end position="875"/>
    </location>
</feature>
<dbReference type="GO" id="GO:0042393">
    <property type="term" value="F:histone binding"/>
    <property type="evidence" value="ECO:0007669"/>
    <property type="project" value="TreeGrafter"/>
</dbReference>
<dbReference type="CDD" id="cd20102">
    <property type="entry name" value="MBT_L3MBTL1-like_rpt2"/>
    <property type="match status" value="1"/>
</dbReference>
<dbReference type="Pfam" id="PF00536">
    <property type="entry name" value="SAM_1"/>
    <property type="match status" value="1"/>
</dbReference>
<dbReference type="SUPFAM" id="SSF47769">
    <property type="entry name" value="SAM/Pointed domain"/>
    <property type="match status" value="1"/>
</dbReference>
<dbReference type="InterPro" id="IPR050548">
    <property type="entry name" value="PcG_chromatin_remod_factors"/>
</dbReference>
<dbReference type="PANTHER" id="PTHR12247:SF131">
    <property type="entry name" value="LD05287P"/>
    <property type="match status" value="1"/>
</dbReference>
<evidence type="ECO:0000256" key="4">
    <source>
        <dbReference type="ARBA" id="ARBA00022771"/>
    </source>
</evidence>
<organism evidence="13 14">
    <name type="scientific">Portunus trituberculatus</name>
    <name type="common">Swimming crab</name>
    <name type="synonym">Neptunus trituberculatus</name>
    <dbReference type="NCBI Taxonomy" id="210409"/>
    <lineage>
        <taxon>Eukaryota</taxon>
        <taxon>Metazoa</taxon>
        <taxon>Ecdysozoa</taxon>
        <taxon>Arthropoda</taxon>
        <taxon>Crustacea</taxon>
        <taxon>Multicrustacea</taxon>
        <taxon>Malacostraca</taxon>
        <taxon>Eumalacostraca</taxon>
        <taxon>Eucarida</taxon>
        <taxon>Decapoda</taxon>
        <taxon>Pleocyemata</taxon>
        <taxon>Brachyura</taxon>
        <taxon>Eubrachyura</taxon>
        <taxon>Portunoidea</taxon>
        <taxon>Portunidae</taxon>
        <taxon>Portuninae</taxon>
        <taxon>Portunus</taxon>
    </lineage>
</organism>
<dbReference type="CDD" id="cd20103">
    <property type="entry name" value="MBT_L3MBTL1-like_rpt3"/>
    <property type="match status" value="1"/>
</dbReference>